<keyword evidence="1" id="KW-1133">Transmembrane helix</keyword>
<accession>A0A927C612</accession>
<comment type="caution">
    <text evidence="2">The sequence shown here is derived from an EMBL/GenBank/DDBJ whole genome shotgun (WGS) entry which is preliminary data.</text>
</comment>
<feature type="transmembrane region" description="Helical" evidence="1">
    <location>
        <begin position="86"/>
        <end position="107"/>
    </location>
</feature>
<evidence type="ECO:0000313" key="2">
    <source>
        <dbReference type="EMBL" id="MBD2860406.1"/>
    </source>
</evidence>
<feature type="transmembrane region" description="Helical" evidence="1">
    <location>
        <begin position="192"/>
        <end position="211"/>
    </location>
</feature>
<dbReference type="RefSeq" id="WP_190923554.1">
    <property type="nucleotide sequence ID" value="NZ_JACXJA010000001.1"/>
</dbReference>
<dbReference type="EMBL" id="JACXJA010000001">
    <property type="protein sequence ID" value="MBD2860406.1"/>
    <property type="molecule type" value="Genomic_DNA"/>
</dbReference>
<keyword evidence="1" id="KW-0812">Transmembrane</keyword>
<reference evidence="2" key="1">
    <citation type="submission" date="2020-09" db="EMBL/GenBank/DDBJ databases">
        <title>A novel bacterium of genus Paenibacillus, isolated from South China Sea.</title>
        <authorList>
            <person name="Huang H."/>
            <person name="Mo K."/>
            <person name="Hu Y."/>
        </authorList>
    </citation>
    <scope>NUCLEOTIDE SEQUENCE</scope>
    <source>
        <strain evidence="2">IB182363</strain>
    </source>
</reference>
<keyword evidence="3" id="KW-1185">Reference proteome</keyword>
<keyword evidence="1" id="KW-0472">Membrane</keyword>
<gene>
    <name evidence="2" type="ORF">IDH45_00200</name>
</gene>
<feature type="transmembrane region" description="Helical" evidence="1">
    <location>
        <begin position="49"/>
        <end position="74"/>
    </location>
</feature>
<sequence>MNTDRKAAVLAGILFLFATAAYSLGNARIESILGSPDYLTNAYSHKNQILTGVLLEFMNSAAVVGIAVVLFPVLKRHSEKIAVGYVGFRVIEAVLLVVGAIGSLLLVRLSQEFIAAGAPDDSYFHTLGVIAEEGSFIAFQLAMITLGLYSLLFCHLLYRSSLIPRFISVLGFIGYVSLSASAIVELMGHSGMILYIPGALFEIVMPLWLIVKGFHIVKEPQSTEAA</sequence>
<feature type="transmembrane region" description="Helical" evidence="1">
    <location>
        <begin position="137"/>
        <end position="158"/>
    </location>
</feature>
<protein>
    <submittedName>
        <fullName evidence="2">DUF4386 domain-containing protein</fullName>
    </submittedName>
</protein>
<feature type="transmembrane region" description="Helical" evidence="1">
    <location>
        <begin position="165"/>
        <end position="186"/>
    </location>
</feature>
<evidence type="ECO:0000256" key="1">
    <source>
        <dbReference type="SAM" id="Phobius"/>
    </source>
</evidence>
<evidence type="ECO:0000313" key="3">
    <source>
        <dbReference type="Proteomes" id="UP000639396"/>
    </source>
</evidence>
<proteinExistence type="predicted"/>
<dbReference type="InterPro" id="IPR025495">
    <property type="entry name" value="DUF4386"/>
</dbReference>
<dbReference type="AlphaFoldDB" id="A0A927C612"/>
<organism evidence="2 3">
    <name type="scientific">Paenibacillus oceani</name>
    <dbReference type="NCBI Taxonomy" id="2772510"/>
    <lineage>
        <taxon>Bacteria</taxon>
        <taxon>Bacillati</taxon>
        <taxon>Bacillota</taxon>
        <taxon>Bacilli</taxon>
        <taxon>Bacillales</taxon>
        <taxon>Paenibacillaceae</taxon>
        <taxon>Paenibacillus</taxon>
    </lineage>
</organism>
<dbReference type="Pfam" id="PF14329">
    <property type="entry name" value="DUF4386"/>
    <property type="match status" value="1"/>
</dbReference>
<dbReference type="Proteomes" id="UP000639396">
    <property type="component" value="Unassembled WGS sequence"/>
</dbReference>
<name>A0A927C612_9BACL</name>